<dbReference type="RefSeq" id="WP_061166001.1">
    <property type="nucleotide sequence ID" value="NZ_FCOA02000002.1"/>
</dbReference>
<dbReference type="Proteomes" id="UP000054851">
    <property type="component" value="Unassembled WGS sequence"/>
</dbReference>
<organism evidence="1 2">
    <name type="scientific">Caballeronia hypogeia</name>
    <dbReference type="NCBI Taxonomy" id="1777140"/>
    <lineage>
        <taxon>Bacteria</taxon>
        <taxon>Pseudomonadati</taxon>
        <taxon>Pseudomonadota</taxon>
        <taxon>Betaproteobacteria</taxon>
        <taxon>Burkholderiales</taxon>
        <taxon>Burkholderiaceae</taxon>
        <taxon>Caballeronia</taxon>
    </lineage>
</organism>
<evidence type="ECO:0000313" key="2">
    <source>
        <dbReference type="Proteomes" id="UP000054851"/>
    </source>
</evidence>
<sequence>MLDEILRGVTRCYRLPPLDSAAASSPAKALALALEQAREALARAGTPDEALKRRFIDSLARMIRDALRTDGGDPVFQAMTLRHRVVRVREYASLSAHAGQDRRGIRAAVASLAHPGKVARIVSVAQRDALSGLHAAATSADSSAFHETVRALLEVPEIAQDSALASGLVRLRDSDALTRLRRLESLEADESVRHYRSLCDLQGPRPGSALAVAHGAASQRRGVATEAAAARALEALARRLDEADGTRDAWRVVTSMRVPASIPASHAHAKTEWDAVLLHRVSADDEAWDVRLLVEAKASVDAAATDFGRLLRGIRLLAHAERDATYAFETRCGTMRIRGASLGALRTDEASLRRTVLYCCDAPAEANPRLLGAAIRMQLLSAPASLEYAAALAENPHADAQVLEAIWTDLLASPRWRAVLDQYPMLRQVRELMVHTNDLAAAADNAHCESGNA</sequence>
<dbReference type="EMBL" id="FCOA02000002">
    <property type="protein sequence ID" value="SAK43607.1"/>
    <property type="molecule type" value="Genomic_DNA"/>
</dbReference>
<proteinExistence type="predicted"/>
<name>A0A157ZFD5_9BURK</name>
<reference evidence="1" key="1">
    <citation type="submission" date="2016-01" db="EMBL/GenBank/DDBJ databases">
        <authorList>
            <person name="Peeters C."/>
        </authorList>
    </citation>
    <scope>NUCLEOTIDE SEQUENCE</scope>
    <source>
        <strain evidence="1">LMG 29322</strain>
    </source>
</reference>
<comment type="caution">
    <text evidence="1">The sequence shown here is derived from an EMBL/GenBank/DDBJ whole genome shotgun (WGS) entry which is preliminary data.</text>
</comment>
<gene>
    <name evidence="1" type="ORF">AWB79_00696</name>
</gene>
<keyword evidence="2" id="KW-1185">Reference proteome</keyword>
<evidence type="ECO:0000313" key="1">
    <source>
        <dbReference type="EMBL" id="SAK43607.1"/>
    </source>
</evidence>
<accession>A0A157ZFD5</accession>
<dbReference type="OrthoDB" id="9063572at2"/>
<evidence type="ECO:0008006" key="3">
    <source>
        <dbReference type="Google" id="ProtNLM"/>
    </source>
</evidence>
<dbReference type="AlphaFoldDB" id="A0A157ZFD5"/>
<protein>
    <recommendedName>
        <fullName evidence="3">3-deoxy-D-arabino-heptulosonate 7-phosphate synthase</fullName>
    </recommendedName>
</protein>